<evidence type="ECO:0000259" key="1">
    <source>
        <dbReference type="PROSITE" id="PS50113"/>
    </source>
</evidence>
<protein>
    <submittedName>
        <fullName evidence="2">GAF domain-containing protein</fullName>
    </submittedName>
</protein>
<keyword evidence="3" id="KW-1185">Reference proteome</keyword>
<organism evidence="2 3">
    <name type="scientific">Conexibacter stalactiti</name>
    <dbReference type="NCBI Taxonomy" id="1940611"/>
    <lineage>
        <taxon>Bacteria</taxon>
        <taxon>Bacillati</taxon>
        <taxon>Actinomycetota</taxon>
        <taxon>Thermoleophilia</taxon>
        <taxon>Solirubrobacterales</taxon>
        <taxon>Conexibacteraceae</taxon>
        <taxon>Conexibacter</taxon>
    </lineage>
</organism>
<gene>
    <name evidence="2" type="ORF">R7226_04750</name>
</gene>
<name>A0ABU4HLN0_9ACTN</name>
<evidence type="ECO:0000313" key="3">
    <source>
        <dbReference type="Proteomes" id="UP001284601"/>
    </source>
</evidence>
<proteinExistence type="predicted"/>
<dbReference type="Pfam" id="PF08448">
    <property type="entry name" value="PAS_4"/>
    <property type="match status" value="1"/>
</dbReference>
<dbReference type="CDD" id="cd00130">
    <property type="entry name" value="PAS"/>
    <property type="match status" value="1"/>
</dbReference>
<dbReference type="Proteomes" id="UP001284601">
    <property type="component" value="Unassembled WGS sequence"/>
</dbReference>
<dbReference type="InterPro" id="IPR003018">
    <property type="entry name" value="GAF"/>
</dbReference>
<dbReference type="InterPro" id="IPR013656">
    <property type="entry name" value="PAS_4"/>
</dbReference>
<dbReference type="InterPro" id="IPR000700">
    <property type="entry name" value="PAS-assoc_C"/>
</dbReference>
<dbReference type="InterPro" id="IPR000014">
    <property type="entry name" value="PAS"/>
</dbReference>
<dbReference type="NCBIfam" id="TIGR00229">
    <property type="entry name" value="sensory_box"/>
    <property type="match status" value="1"/>
</dbReference>
<accession>A0ABU4HLN0</accession>
<evidence type="ECO:0000313" key="2">
    <source>
        <dbReference type="EMBL" id="MDW5593632.1"/>
    </source>
</evidence>
<reference evidence="3" key="1">
    <citation type="submission" date="2023-07" db="EMBL/GenBank/DDBJ databases">
        <title>Conexibacter stalactiti sp. nov., isolated from stalactites in a lava cave and emended description of the genus Conexibacter.</title>
        <authorList>
            <person name="Lee S.D."/>
        </authorList>
    </citation>
    <scope>NUCLEOTIDE SEQUENCE [LARGE SCALE GENOMIC DNA]</scope>
    <source>
        <strain evidence="3">KCTC 39840</strain>
    </source>
</reference>
<dbReference type="Pfam" id="PF13185">
    <property type="entry name" value="GAF_2"/>
    <property type="match status" value="1"/>
</dbReference>
<dbReference type="EMBL" id="JAWSTH010000007">
    <property type="protein sequence ID" value="MDW5593632.1"/>
    <property type="molecule type" value="Genomic_DNA"/>
</dbReference>
<dbReference type="Gene3D" id="3.30.450.20">
    <property type="entry name" value="PAS domain"/>
    <property type="match status" value="1"/>
</dbReference>
<sequence length="454" mass="47526">MDEIARAVANAIGDGCVVRLLDERRELLHAIAVDHRDEARRALIAASADASPRRVRDGWAATVVVDGRPLRLNPPAAREGSRLDGCGHPLPHEVAGLMVVPLRWRGEVVGIVAALRDRGGAPYSLREQTLLESLVGRATRRALAKGVTSPGAGVTAAAPGALTGPDPLDATTLAEQLMRRSHAAVWATDPAGRTLAVTPALSELVALPASRLIGLPMGDFVDPLPLSLAGQVPDEPERGDRQLLRADGVRLWVATTSTPLVDAAGRRRGTLTTVAEVTERKRVEVALRLRLDAARQLTRLLAGVLRGDEPARLLACAADAAADVLGVRRSGVFELRRDGGLLLRAGHGWRPGLVGRQRVATLGTPAAVALTGSSPIVVRDAEHAAFALDANVRSGCWIGIGDGRGVLAVLHDAPRDFDRDELDFLSSLAEALSGCIGVAASGVTRLTVADAAGG</sequence>
<dbReference type="SUPFAM" id="SSF55781">
    <property type="entry name" value="GAF domain-like"/>
    <property type="match status" value="2"/>
</dbReference>
<dbReference type="PROSITE" id="PS50113">
    <property type="entry name" value="PAC"/>
    <property type="match status" value="1"/>
</dbReference>
<dbReference type="InterPro" id="IPR035965">
    <property type="entry name" value="PAS-like_dom_sf"/>
</dbReference>
<dbReference type="Pfam" id="PF01590">
    <property type="entry name" value="GAF"/>
    <property type="match status" value="1"/>
</dbReference>
<comment type="caution">
    <text evidence="2">The sequence shown here is derived from an EMBL/GenBank/DDBJ whole genome shotgun (WGS) entry which is preliminary data.</text>
</comment>
<dbReference type="SUPFAM" id="SSF55785">
    <property type="entry name" value="PYP-like sensor domain (PAS domain)"/>
    <property type="match status" value="1"/>
</dbReference>
<dbReference type="RefSeq" id="WP_318595892.1">
    <property type="nucleotide sequence ID" value="NZ_JAWSTH010000007.1"/>
</dbReference>
<dbReference type="Gene3D" id="3.30.450.40">
    <property type="match status" value="2"/>
</dbReference>
<feature type="domain" description="PAC" evidence="1">
    <location>
        <begin position="237"/>
        <end position="289"/>
    </location>
</feature>
<dbReference type="InterPro" id="IPR029016">
    <property type="entry name" value="GAF-like_dom_sf"/>
</dbReference>